<evidence type="ECO:0000259" key="11">
    <source>
        <dbReference type="Pfam" id="PF21687"/>
    </source>
</evidence>
<gene>
    <name evidence="12" type="ORF">FEM03_14005</name>
</gene>
<comment type="caution">
    <text evidence="12">The sequence shown here is derived from an EMBL/GenBank/DDBJ whole genome shotgun (WGS) entry which is preliminary data.</text>
</comment>
<dbReference type="SUPFAM" id="SSF158544">
    <property type="entry name" value="GspK insert domain-like"/>
    <property type="match status" value="1"/>
</dbReference>
<dbReference type="RefSeq" id="WP_138086893.1">
    <property type="nucleotide sequence ID" value="NZ_VAUV01000009.1"/>
</dbReference>
<organism evidence="12 13">
    <name type="scientific">Phragmitibacter flavus</name>
    <dbReference type="NCBI Taxonomy" id="2576071"/>
    <lineage>
        <taxon>Bacteria</taxon>
        <taxon>Pseudomonadati</taxon>
        <taxon>Verrucomicrobiota</taxon>
        <taxon>Verrucomicrobiia</taxon>
        <taxon>Verrucomicrobiales</taxon>
        <taxon>Verrucomicrobiaceae</taxon>
        <taxon>Phragmitibacter</taxon>
    </lineage>
</organism>
<evidence type="ECO:0000256" key="4">
    <source>
        <dbReference type="ARBA" id="ARBA00022475"/>
    </source>
</evidence>
<feature type="domain" description="T2SS protein K first SAM-like" evidence="11">
    <location>
        <begin position="114"/>
        <end position="187"/>
    </location>
</feature>
<dbReference type="InterPro" id="IPR049031">
    <property type="entry name" value="T2SSK_SAM-like_1st"/>
</dbReference>
<dbReference type="InterPro" id="IPR005628">
    <property type="entry name" value="GspK"/>
</dbReference>
<evidence type="ECO:0000256" key="5">
    <source>
        <dbReference type="ARBA" id="ARBA00022519"/>
    </source>
</evidence>
<dbReference type="InterPro" id="IPR038072">
    <property type="entry name" value="GspK_central_sf"/>
</dbReference>
<evidence type="ECO:0000256" key="9">
    <source>
        <dbReference type="ARBA" id="ARBA00023136"/>
    </source>
</evidence>
<dbReference type="EMBL" id="VAUV01000009">
    <property type="protein sequence ID" value="TLD70294.1"/>
    <property type="molecule type" value="Genomic_DNA"/>
</dbReference>
<keyword evidence="13" id="KW-1185">Reference proteome</keyword>
<evidence type="ECO:0000313" key="12">
    <source>
        <dbReference type="EMBL" id="TLD70294.1"/>
    </source>
</evidence>
<evidence type="ECO:0000256" key="1">
    <source>
        <dbReference type="ARBA" id="ARBA00004533"/>
    </source>
</evidence>
<dbReference type="PANTHER" id="PTHR38831">
    <property type="entry name" value="TYPE II SECRETION SYSTEM PROTEIN K"/>
    <property type="match status" value="1"/>
</dbReference>
<evidence type="ECO:0000256" key="10">
    <source>
        <dbReference type="SAM" id="Phobius"/>
    </source>
</evidence>
<reference evidence="12 13" key="1">
    <citation type="submission" date="2019-05" db="EMBL/GenBank/DDBJ databases">
        <title>Verrucobacter flavum gen. nov., sp. nov. a new member of the family Verrucomicrobiaceae.</title>
        <authorList>
            <person name="Szuroczki S."/>
            <person name="Abbaszade G."/>
            <person name="Szabo A."/>
            <person name="Felfoldi T."/>
            <person name="Schumann P."/>
            <person name="Boka K."/>
            <person name="Keki Z."/>
            <person name="Toumi M."/>
            <person name="Toth E."/>
        </authorList>
    </citation>
    <scope>NUCLEOTIDE SEQUENCE [LARGE SCALE GENOMIC DNA]</scope>
    <source>
        <strain evidence="12 13">MG-N-17</strain>
    </source>
</reference>
<keyword evidence="3" id="KW-0813">Transport</keyword>
<protein>
    <submittedName>
        <fullName evidence="12">General secretion pathway protein GspK</fullName>
    </submittedName>
</protein>
<accession>A0A5R8KDA1</accession>
<dbReference type="GO" id="GO:0009306">
    <property type="term" value="P:protein secretion"/>
    <property type="evidence" value="ECO:0007669"/>
    <property type="project" value="InterPro"/>
</dbReference>
<proteinExistence type="inferred from homology"/>
<keyword evidence="4" id="KW-1003">Cell membrane</keyword>
<dbReference type="OrthoDB" id="9790152at2"/>
<dbReference type="GO" id="GO:0005886">
    <property type="term" value="C:plasma membrane"/>
    <property type="evidence" value="ECO:0007669"/>
    <property type="project" value="UniProtKB-SubCell"/>
</dbReference>
<dbReference type="Proteomes" id="UP000306196">
    <property type="component" value="Unassembled WGS sequence"/>
</dbReference>
<evidence type="ECO:0000256" key="8">
    <source>
        <dbReference type="ARBA" id="ARBA00022989"/>
    </source>
</evidence>
<name>A0A5R8KDA1_9BACT</name>
<evidence type="ECO:0000256" key="2">
    <source>
        <dbReference type="ARBA" id="ARBA00007246"/>
    </source>
</evidence>
<dbReference type="Pfam" id="PF21687">
    <property type="entry name" value="T2SSK_1st"/>
    <property type="match status" value="1"/>
</dbReference>
<keyword evidence="9 10" id="KW-0472">Membrane</keyword>
<feature type="transmembrane region" description="Helical" evidence="10">
    <location>
        <begin position="24"/>
        <end position="43"/>
    </location>
</feature>
<keyword evidence="5" id="KW-0997">Cell inner membrane</keyword>
<dbReference type="PANTHER" id="PTHR38831:SF2">
    <property type="entry name" value="TYPE II SECRETION SYSTEM PROTEIN K"/>
    <property type="match status" value="1"/>
</dbReference>
<evidence type="ECO:0000313" key="13">
    <source>
        <dbReference type="Proteomes" id="UP000306196"/>
    </source>
</evidence>
<dbReference type="AlphaFoldDB" id="A0A5R8KDA1"/>
<keyword evidence="8 10" id="KW-1133">Transmembrane helix</keyword>
<comment type="subcellular location">
    <subcellularLocation>
        <location evidence="1">Cell inner membrane</location>
    </subcellularLocation>
</comment>
<keyword evidence="7" id="KW-0653">Protein transport</keyword>
<evidence type="ECO:0000256" key="7">
    <source>
        <dbReference type="ARBA" id="ARBA00022927"/>
    </source>
</evidence>
<comment type="similarity">
    <text evidence="2">Belongs to the GSP K family.</text>
</comment>
<dbReference type="Gene3D" id="1.10.40.60">
    <property type="entry name" value="EpsJ-like"/>
    <property type="match status" value="1"/>
</dbReference>
<keyword evidence="6 10" id="KW-0812">Transmembrane</keyword>
<evidence type="ECO:0000256" key="6">
    <source>
        <dbReference type="ARBA" id="ARBA00022692"/>
    </source>
</evidence>
<evidence type="ECO:0000256" key="3">
    <source>
        <dbReference type="ARBA" id="ARBA00022448"/>
    </source>
</evidence>
<sequence length="317" mass="35255">MQGHPSSLILHPSSFGAKRRRASALMLVMAAIILMSVTVMGVVEFMRYSLEETGNDAREFRAMHLAESGIALGLSPQLQPGDPVLKQTIGTDSGFEVVISSEGARIPLVSITDENLLNGLYELFIDWGLSPTDSRTVVDSLADWVDTDDNPRSQGAESDYYRGLGYENFPRQQEFNSLEELPLVRNWNLIEAIKPDWRNYFSVNGDGFIDLNYAPADVLIAILGSEESNAENLIRERNGPDGLPNTEDDVKLTLNHARSLLNLDQERFTQLSTLITVDHLTRRIESTGRIGEATTKVTVIARRQSDGSLNYLARIEE</sequence>